<feature type="region of interest" description="Disordered" evidence="3">
    <location>
        <begin position="215"/>
        <end position="316"/>
    </location>
</feature>
<proteinExistence type="inferred from homology"/>
<feature type="domain" description="HTH lysR-type" evidence="4">
    <location>
        <begin position="154"/>
        <end position="193"/>
    </location>
</feature>
<dbReference type="InterPro" id="IPR003115">
    <property type="entry name" value="ParB_N"/>
</dbReference>
<name>A0A6G2BK92_9ACTN</name>
<dbReference type="GO" id="GO:0005694">
    <property type="term" value="C:chromosome"/>
    <property type="evidence" value="ECO:0007669"/>
    <property type="project" value="TreeGrafter"/>
</dbReference>
<gene>
    <name evidence="5" type="ORF">F0L17_26260</name>
</gene>
<protein>
    <submittedName>
        <fullName evidence="5">ParB/RepB/Spo0J family partition protein</fullName>
    </submittedName>
</protein>
<dbReference type="OrthoDB" id="70307at2"/>
<dbReference type="InterPro" id="IPR050336">
    <property type="entry name" value="Chromosome_partition/occlusion"/>
</dbReference>
<feature type="region of interest" description="Disordered" evidence="3">
    <location>
        <begin position="1"/>
        <end position="20"/>
    </location>
</feature>
<dbReference type="PANTHER" id="PTHR33375:SF1">
    <property type="entry name" value="CHROMOSOME-PARTITIONING PROTEIN PARB-RELATED"/>
    <property type="match status" value="1"/>
</dbReference>
<evidence type="ECO:0000313" key="6">
    <source>
        <dbReference type="Proteomes" id="UP000473014"/>
    </source>
</evidence>
<keyword evidence="2" id="KW-0159">Chromosome partition</keyword>
<dbReference type="NCBIfam" id="TIGR00180">
    <property type="entry name" value="parB_part"/>
    <property type="match status" value="1"/>
</dbReference>
<dbReference type="SUPFAM" id="SSF109709">
    <property type="entry name" value="KorB DNA-binding domain-like"/>
    <property type="match status" value="1"/>
</dbReference>
<dbReference type="RefSeq" id="WP_155074251.1">
    <property type="nucleotide sequence ID" value="NZ_WIXO01000002.1"/>
</dbReference>
<dbReference type="InterPro" id="IPR004437">
    <property type="entry name" value="ParB/RepB/Spo0J"/>
</dbReference>
<organism evidence="5 6">
    <name type="scientific">Streptomyces taklimakanensis</name>
    <dbReference type="NCBI Taxonomy" id="2569853"/>
    <lineage>
        <taxon>Bacteria</taxon>
        <taxon>Bacillati</taxon>
        <taxon>Actinomycetota</taxon>
        <taxon>Actinomycetes</taxon>
        <taxon>Kitasatosporales</taxon>
        <taxon>Streptomycetaceae</taxon>
        <taxon>Streptomyces</taxon>
    </lineage>
</organism>
<evidence type="ECO:0000313" key="5">
    <source>
        <dbReference type="EMBL" id="MTE22536.1"/>
    </source>
</evidence>
<dbReference type="SMART" id="SM00470">
    <property type="entry name" value="ParB"/>
    <property type="match status" value="1"/>
</dbReference>
<dbReference type="SUPFAM" id="SSF110849">
    <property type="entry name" value="ParB/Sulfiredoxin"/>
    <property type="match status" value="1"/>
</dbReference>
<dbReference type="Proteomes" id="UP000473014">
    <property type="component" value="Unassembled WGS sequence"/>
</dbReference>
<evidence type="ECO:0000256" key="1">
    <source>
        <dbReference type="ARBA" id="ARBA00006295"/>
    </source>
</evidence>
<evidence type="ECO:0000256" key="3">
    <source>
        <dbReference type="SAM" id="MobiDB-lite"/>
    </source>
</evidence>
<dbReference type="InterPro" id="IPR000847">
    <property type="entry name" value="LysR_HTH_N"/>
</dbReference>
<dbReference type="GO" id="GO:0045881">
    <property type="term" value="P:positive regulation of sporulation resulting in formation of a cellular spore"/>
    <property type="evidence" value="ECO:0007669"/>
    <property type="project" value="TreeGrafter"/>
</dbReference>
<dbReference type="GO" id="GO:0007059">
    <property type="term" value="P:chromosome segregation"/>
    <property type="evidence" value="ECO:0007669"/>
    <property type="project" value="UniProtKB-KW"/>
</dbReference>
<dbReference type="GO" id="GO:0003677">
    <property type="term" value="F:DNA binding"/>
    <property type="evidence" value="ECO:0007669"/>
    <property type="project" value="InterPro"/>
</dbReference>
<comment type="caution">
    <text evidence="5">The sequence shown here is derived from an EMBL/GenBank/DDBJ whole genome shotgun (WGS) entry which is preliminary data.</text>
</comment>
<dbReference type="PROSITE" id="PS50931">
    <property type="entry name" value="HTH_LYSR"/>
    <property type="match status" value="1"/>
</dbReference>
<feature type="compositionally biased region" description="Basic and acidic residues" evidence="3">
    <location>
        <begin position="275"/>
        <end position="295"/>
    </location>
</feature>
<sequence length="358" mass="38882">MSSKAAKLGAGASFGRARPVSARRAAIGAATGVPTEGVPDPTELPVEVISHNPDNPRDHLRDLDDLTQSIRELGVINAITVARVDAYLKERPDRADDLDDGAKYVVVDGHRRLEGSRRAGKTTIKVMVDDARVATDESLLESAFVANFHRDDMTDLEQAHALEALVKFYGSQTKAAQRLGISQANISSKLSLLKLSPELQADLAGGRRQVEHVRNLGKLSPEEQRAAADARAAEARKRAEQRRAAAHEPTVDTSATTEPATAGDYHAVISEETGPTDRHPRTDAPEAADGRRLPQRDATAVPAQPRRAEDRATEERITVPWHDVHAVAHLIQEHMSPAERARLIDLLQSRSRSVTAST</sequence>
<evidence type="ECO:0000259" key="4">
    <source>
        <dbReference type="PROSITE" id="PS50931"/>
    </source>
</evidence>
<dbReference type="Gene3D" id="1.10.10.2830">
    <property type="match status" value="1"/>
</dbReference>
<dbReference type="GO" id="GO:0003700">
    <property type="term" value="F:DNA-binding transcription factor activity"/>
    <property type="evidence" value="ECO:0007669"/>
    <property type="project" value="InterPro"/>
</dbReference>
<dbReference type="FunFam" id="1.10.10.2830:FF:000001">
    <property type="entry name" value="Chromosome partitioning protein ParB"/>
    <property type="match status" value="1"/>
</dbReference>
<dbReference type="InterPro" id="IPR041468">
    <property type="entry name" value="HTH_ParB/Spo0J"/>
</dbReference>
<dbReference type="PANTHER" id="PTHR33375">
    <property type="entry name" value="CHROMOSOME-PARTITIONING PROTEIN PARB-RELATED"/>
    <property type="match status" value="1"/>
</dbReference>
<dbReference type="Pfam" id="PF02195">
    <property type="entry name" value="ParB_N"/>
    <property type="match status" value="1"/>
</dbReference>
<feature type="compositionally biased region" description="Basic and acidic residues" evidence="3">
    <location>
        <begin position="215"/>
        <end position="250"/>
    </location>
</feature>
<feature type="compositionally biased region" description="Basic and acidic residues" evidence="3">
    <location>
        <begin position="306"/>
        <end position="316"/>
    </location>
</feature>
<dbReference type="EMBL" id="WIXO01000002">
    <property type="protein sequence ID" value="MTE22536.1"/>
    <property type="molecule type" value="Genomic_DNA"/>
</dbReference>
<evidence type="ECO:0000256" key="2">
    <source>
        <dbReference type="ARBA" id="ARBA00022829"/>
    </source>
</evidence>
<dbReference type="AlphaFoldDB" id="A0A6G2BK92"/>
<dbReference type="InterPro" id="IPR036086">
    <property type="entry name" value="ParB/Sulfiredoxin_sf"/>
</dbReference>
<dbReference type="Pfam" id="PF17762">
    <property type="entry name" value="HTH_ParB"/>
    <property type="match status" value="1"/>
</dbReference>
<feature type="compositionally biased region" description="Low complexity" evidence="3">
    <location>
        <begin position="1"/>
        <end position="13"/>
    </location>
</feature>
<comment type="similarity">
    <text evidence="1">Belongs to the ParB family.</text>
</comment>
<dbReference type="Gene3D" id="3.90.1530.30">
    <property type="match status" value="1"/>
</dbReference>
<accession>A0A6G2BK92</accession>
<keyword evidence="6" id="KW-1185">Reference proteome</keyword>
<reference evidence="5 6" key="1">
    <citation type="submission" date="2019-11" db="EMBL/GenBank/DDBJ databases">
        <authorList>
            <person name="Yuan L."/>
        </authorList>
    </citation>
    <scope>NUCLEOTIDE SEQUENCE [LARGE SCALE GENOMIC DNA]</scope>
    <source>
        <strain evidence="5 6">TRM43335</strain>
    </source>
</reference>